<keyword evidence="3" id="KW-1003">Cell membrane</keyword>
<feature type="transmembrane region" description="Helical" evidence="7">
    <location>
        <begin position="160"/>
        <end position="180"/>
    </location>
</feature>
<accession>A0A7W4LRV0</accession>
<organism evidence="9 10">
    <name type="scientific">Bacillus velezensis</name>
    <dbReference type="NCBI Taxonomy" id="492670"/>
    <lineage>
        <taxon>Bacteria</taxon>
        <taxon>Bacillati</taxon>
        <taxon>Bacillota</taxon>
        <taxon>Bacilli</taxon>
        <taxon>Bacillales</taxon>
        <taxon>Bacillaceae</taxon>
        <taxon>Bacillus</taxon>
        <taxon>Bacillus amyloliquefaciens group</taxon>
    </lineage>
</organism>
<keyword evidence="6 7" id="KW-0472">Membrane</keyword>
<dbReference type="InterPro" id="IPR036259">
    <property type="entry name" value="MFS_trans_sf"/>
</dbReference>
<dbReference type="EMBL" id="CP063687">
    <property type="protein sequence ID" value="QOY28757.1"/>
    <property type="molecule type" value="Genomic_DNA"/>
</dbReference>
<keyword evidence="5 7" id="KW-1133">Transmembrane helix</keyword>
<feature type="transmembrane region" description="Helical" evidence="7">
    <location>
        <begin position="203"/>
        <end position="224"/>
    </location>
</feature>
<evidence type="ECO:0000256" key="2">
    <source>
        <dbReference type="ARBA" id="ARBA00022448"/>
    </source>
</evidence>
<feature type="transmembrane region" description="Helical" evidence="7">
    <location>
        <begin position="99"/>
        <end position="119"/>
    </location>
</feature>
<name>A0A7W4LRV0_BACVE</name>
<dbReference type="InterPro" id="IPR050189">
    <property type="entry name" value="MFS_Efflux_Transporters"/>
</dbReference>
<evidence type="ECO:0000259" key="8">
    <source>
        <dbReference type="PROSITE" id="PS50850"/>
    </source>
</evidence>
<evidence type="ECO:0000256" key="5">
    <source>
        <dbReference type="ARBA" id="ARBA00022989"/>
    </source>
</evidence>
<dbReference type="InterPro" id="IPR020846">
    <property type="entry name" value="MFS_dom"/>
</dbReference>
<dbReference type="Pfam" id="PF07690">
    <property type="entry name" value="MFS_1"/>
    <property type="match status" value="1"/>
</dbReference>
<evidence type="ECO:0000256" key="3">
    <source>
        <dbReference type="ARBA" id="ARBA00022475"/>
    </source>
</evidence>
<evidence type="ECO:0000313" key="10">
    <source>
        <dbReference type="Proteomes" id="UP000587477"/>
    </source>
</evidence>
<feature type="transmembrane region" description="Helical" evidence="7">
    <location>
        <begin position="131"/>
        <end position="148"/>
    </location>
</feature>
<keyword evidence="2" id="KW-0813">Transport</keyword>
<gene>
    <name evidence="9" type="primary">pbuE_4</name>
    <name evidence="9" type="ORF">BACVE_003798</name>
</gene>
<feature type="transmembrane region" description="Helical" evidence="7">
    <location>
        <begin position="274"/>
        <end position="306"/>
    </location>
</feature>
<dbReference type="CDD" id="cd17324">
    <property type="entry name" value="MFS_NepI_like"/>
    <property type="match status" value="1"/>
</dbReference>
<evidence type="ECO:0000313" key="9">
    <source>
        <dbReference type="EMBL" id="QOY28757.1"/>
    </source>
</evidence>
<feature type="transmembrane region" description="Helical" evidence="7">
    <location>
        <begin position="358"/>
        <end position="379"/>
    </location>
</feature>
<dbReference type="AlphaFoldDB" id="A0A7W4LRV0"/>
<dbReference type="GO" id="GO:0022857">
    <property type="term" value="F:transmembrane transporter activity"/>
    <property type="evidence" value="ECO:0007669"/>
    <property type="project" value="InterPro"/>
</dbReference>
<feature type="transmembrane region" description="Helical" evidence="7">
    <location>
        <begin position="326"/>
        <end position="351"/>
    </location>
</feature>
<sequence length="430" mass="45390">MQNTWKIYILAIISFLVGTSEYVISGMLDKIAGSLGVTVAAAGQLITIFSLVYAIGTPVMMALTAKLDRRKLMIYALGLFVIGNIISFLVQGFGLFAGARVIMALGAGTVVVTALTIAAKIAPPGKQASSLATVIMGFTAALIIGVPIGRTVSEAFGWKVVFAGIAAIGIIAMLIIRFALPEIKGDKPVPLIQQFSLLKKRKVAVGLAITFFWLGGYSVAYTYLSPYLLNVTHIGSGILSTLLLIFGVASLAGSKAGGFSADKWGARMTLIGGMALHAIMLMLLPFVTYSAFGAAAVLIFWSFAAWSSGPAQQYHLATMEPESSGVLLGLNQSVMQLAMAAGAGIGGIVVTHLSLASVTWIGSAGVVIAMCGVLSLASLTSEKPSSEYSAEETKASFLSLRNEAFYLVIFYNFSSLRRLRLRFGLSRQLR</sequence>
<dbReference type="GO" id="GO:0005886">
    <property type="term" value="C:plasma membrane"/>
    <property type="evidence" value="ECO:0007669"/>
    <property type="project" value="UniProtKB-SubCell"/>
</dbReference>
<keyword evidence="4 7" id="KW-0812">Transmembrane</keyword>
<dbReference type="Gene3D" id="1.20.1250.20">
    <property type="entry name" value="MFS general substrate transporter like domains"/>
    <property type="match status" value="1"/>
</dbReference>
<reference evidence="10" key="1">
    <citation type="submission" date="2020-10" db="EMBL/GenBank/DDBJ databases">
        <title>Complete genome sequence of Bacillus velezensis NST6.</title>
        <authorList>
            <person name="Choi J."/>
        </authorList>
    </citation>
    <scope>NUCLEOTIDE SEQUENCE [LARGE SCALE GENOMIC DNA]</scope>
    <source>
        <strain evidence="10">NST6</strain>
    </source>
</reference>
<feature type="domain" description="Major facilitator superfamily (MFS) profile" evidence="8">
    <location>
        <begin position="6"/>
        <end position="381"/>
    </location>
</feature>
<dbReference type="InterPro" id="IPR011701">
    <property type="entry name" value="MFS"/>
</dbReference>
<dbReference type="PROSITE" id="PS50850">
    <property type="entry name" value="MFS"/>
    <property type="match status" value="1"/>
</dbReference>
<feature type="transmembrane region" description="Helical" evidence="7">
    <location>
        <begin position="31"/>
        <end position="60"/>
    </location>
</feature>
<feature type="transmembrane region" description="Helical" evidence="7">
    <location>
        <begin position="72"/>
        <end position="93"/>
    </location>
</feature>
<evidence type="ECO:0000256" key="1">
    <source>
        <dbReference type="ARBA" id="ARBA00004651"/>
    </source>
</evidence>
<dbReference type="PANTHER" id="PTHR43124:SF10">
    <property type="entry name" value="PURINE EFFLUX PUMP PBUE"/>
    <property type="match status" value="1"/>
</dbReference>
<feature type="transmembrane region" description="Helical" evidence="7">
    <location>
        <begin position="7"/>
        <end position="25"/>
    </location>
</feature>
<feature type="transmembrane region" description="Helical" evidence="7">
    <location>
        <begin position="230"/>
        <end position="253"/>
    </location>
</feature>
<dbReference type="RefSeq" id="WP_017417936.1">
    <property type="nucleotide sequence ID" value="NZ_BDDG01000002.1"/>
</dbReference>
<dbReference type="PANTHER" id="PTHR43124">
    <property type="entry name" value="PURINE EFFLUX PUMP PBUE"/>
    <property type="match status" value="1"/>
</dbReference>
<evidence type="ECO:0000256" key="4">
    <source>
        <dbReference type="ARBA" id="ARBA00022692"/>
    </source>
</evidence>
<comment type="subcellular location">
    <subcellularLocation>
        <location evidence="1">Cell membrane</location>
        <topology evidence="1">Multi-pass membrane protein</topology>
    </subcellularLocation>
</comment>
<proteinExistence type="predicted"/>
<evidence type="ECO:0000256" key="6">
    <source>
        <dbReference type="ARBA" id="ARBA00023136"/>
    </source>
</evidence>
<protein>
    <submittedName>
        <fullName evidence="9">Purine efflux pump PbuE</fullName>
    </submittedName>
</protein>
<evidence type="ECO:0000256" key="7">
    <source>
        <dbReference type="SAM" id="Phobius"/>
    </source>
</evidence>
<dbReference type="SUPFAM" id="SSF103473">
    <property type="entry name" value="MFS general substrate transporter"/>
    <property type="match status" value="1"/>
</dbReference>
<dbReference type="Proteomes" id="UP000587477">
    <property type="component" value="Chromosome"/>
</dbReference>